<protein>
    <recommendedName>
        <fullName evidence="4">Cupin</fullName>
    </recommendedName>
</protein>
<feature type="chain" id="PRO_5002309492" description="Cupin" evidence="1">
    <location>
        <begin position="30"/>
        <end position="170"/>
    </location>
</feature>
<name>A0A0D6P5J4_9PROT</name>
<organism evidence="2 3">
    <name type="scientific">Acidisphaera rubrifaciens HS-AP3</name>
    <dbReference type="NCBI Taxonomy" id="1231350"/>
    <lineage>
        <taxon>Bacteria</taxon>
        <taxon>Pseudomonadati</taxon>
        <taxon>Pseudomonadota</taxon>
        <taxon>Alphaproteobacteria</taxon>
        <taxon>Acetobacterales</taxon>
        <taxon>Acetobacteraceae</taxon>
        <taxon>Acidisphaera</taxon>
    </lineage>
</organism>
<dbReference type="InterPro" id="IPR011051">
    <property type="entry name" value="RmlC_Cupin_sf"/>
</dbReference>
<evidence type="ECO:0000256" key="1">
    <source>
        <dbReference type="SAM" id="SignalP"/>
    </source>
</evidence>
<gene>
    <name evidence="2" type="ORF">Asru_0195_03</name>
</gene>
<evidence type="ECO:0000313" key="3">
    <source>
        <dbReference type="Proteomes" id="UP000032680"/>
    </source>
</evidence>
<reference evidence="2 3" key="1">
    <citation type="submission" date="2012-11" db="EMBL/GenBank/DDBJ databases">
        <title>Whole genome sequence of Acidisphaera rubrifaciens HS-AP3.</title>
        <authorList>
            <person name="Azuma Y."/>
            <person name="Higashiura N."/>
            <person name="Hirakawa H."/>
            <person name="Matsushita K."/>
        </authorList>
    </citation>
    <scope>NUCLEOTIDE SEQUENCE [LARGE SCALE GENOMIC DNA]</scope>
    <source>
        <strain evidence="2 3">HS-AP3</strain>
    </source>
</reference>
<dbReference type="Gene3D" id="2.60.120.10">
    <property type="entry name" value="Jelly Rolls"/>
    <property type="match status" value="1"/>
</dbReference>
<dbReference type="InterPro" id="IPR014710">
    <property type="entry name" value="RmlC-like_jellyroll"/>
</dbReference>
<keyword evidence="1" id="KW-0732">Signal</keyword>
<dbReference type="RefSeq" id="WP_048860863.1">
    <property type="nucleotide sequence ID" value="NZ_BANB01000195.1"/>
</dbReference>
<dbReference type="Proteomes" id="UP000032680">
    <property type="component" value="Unassembled WGS sequence"/>
</dbReference>
<accession>A0A0D6P5J4</accession>
<proteinExistence type="predicted"/>
<keyword evidence="3" id="KW-1185">Reference proteome</keyword>
<evidence type="ECO:0008006" key="4">
    <source>
        <dbReference type="Google" id="ProtNLM"/>
    </source>
</evidence>
<evidence type="ECO:0000313" key="2">
    <source>
        <dbReference type="EMBL" id="GAN76937.1"/>
    </source>
</evidence>
<dbReference type="SUPFAM" id="SSF51182">
    <property type="entry name" value="RmlC-like cupins"/>
    <property type="match status" value="1"/>
</dbReference>
<feature type="signal peptide" evidence="1">
    <location>
        <begin position="1"/>
        <end position="29"/>
    </location>
</feature>
<dbReference type="AlphaFoldDB" id="A0A0D6P5J4"/>
<dbReference type="OrthoDB" id="1433532at2"/>
<comment type="caution">
    <text evidence="2">The sequence shown here is derived from an EMBL/GenBank/DDBJ whole genome shotgun (WGS) entry which is preliminary data.</text>
</comment>
<dbReference type="EMBL" id="BANB01000195">
    <property type="protein sequence ID" value="GAN76937.1"/>
    <property type="molecule type" value="Genomic_DNA"/>
</dbReference>
<sequence>MTPNAAPRRELLGLLGAMAPLLLARSGMASPIDRSETQYTLPPDIPWHRRPTDPPNSLEQAPLFGATTGQGLYYVLVRWWPGYMSAPHMYDTDRLCVVVSGTWWINSGADFDPGRTVPVPAGTFVHRIAHTPHYDGVKRGEPAPAVIAICGIAPVNYQAVEPNQPEVRSV</sequence>